<dbReference type="InterPro" id="IPR053863">
    <property type="entry name" value="Glyoxy/Ble-like_N"/>
</dbReference>
<gene>
    <name evidence="2" type="ORF">A2358_00545</name>
</gene>
<dbReference type="STRING" id="1802223.A2358_00545"/>
<dbReference type="InterPro" id="IPR029068">
    <property type="entry name" value="Glyas_Bleomycin-R_OHBP_Dase"/>
</dbReference>
<dbReference type="AlphaFoldDB" id="A0A1G2IX66"/>
<evidence type="ECO:0000259" key="1">
    <source>
        <dbReference type="PROSITE" id="PS51819"/>
    </source>
</evidence>
<sequence>MDKVVHFELPADNVERAKKFYKEAFNWQIEDVPEMSYIIVRTTEVDNERMPKTPGAINGGMFKRGDMNNPVTSPTFSIDVANIDDAIKMIKNAGGLILKDKTAVGDMGFMAYFKDTEGNILSVWQGTKKK</sequence>
<dbReference type="EMBL" id="MHPJ01000004">
    <property type="protein sequence ID" value="OGZ79435.1"/>
    <property type="molecule type" value="Genomic_DNA"/>
</dbReference>
<dbReference type="SUPFAM" id="SSF54593">
    <property type="entry name" value="Glyoxalase/Bleomycin resistance protein/Dihydroxybiphenyl dioxygenase"/>
    <property type="match status" value="1"/>
</dbReference>
<evidence type="ECO:0000313" key="3">
    <source>
        <dbReference type="Proteomes" id="UP000178650"/>
    </source>
</evidence>
<name>A0A1G2IX66_9BACT</name>
<comment type="caution">
    <text evidence="2">The sequence shown here is derived from an EMBL/GenBank/DDBJ whole genome shotgun (WGS) entry which is preliminary data.</text>
</comment>
<dbReference type="CDD" id="cd07247">
    <property type="entry name" value="SgaA_N_like"/>
    <property type="match status" value="1"/>
</dbReference>
<dbReference type="Gene3D" id="3.10.180.10">
    <property type="entry name" value="2,3-Dihydroxybiphenyl 1,2-Dioxygenase, domain 1"/>
    <property type="match status" value="1"/>
</dbReference>
<dbReference type="PANTHER" id="PTHR33993:SF2">
    <property type="entry name" value="VOC DOMAIN-CONTAINING PROTEIN"/>
    <property type="match status" value="1"/>
</dbReference>
<feature type="domain" description="VOC" evidence="1">
    <location>
        <begin position="3"/>
        <end position="126"/>
    </location>
</feature>
<dbReference type="PANTHER" id="PTHR33993">
    <property type="entry name" value="GLYOXALASE-RELATED"/>
    <property type="match status" value="1"/>
</dbReference>
<dbReference type="Proteomes" id="UP000178650">
    <property type="component" value="Unassembled WGS sequence"/>
</dbReference>
<dbReference type="Pfam" id="PF22677">
    <property type="entry name" value="Ble-like_N"/>
    <property type="match status" value="1"/>
</dbReference>
<reference evidence="2 3" key="1">
    <citation type="journal article" date="2016" name="Nat. Commun.">
        <title>Thousands of microbial genomes shed light on interconnected biogeochemical processes in an aquifer system.</title>
        <authorList>
            <person name="Anantharaman K."/>
            <person name="Brown C.T."/>
            <person name="Hug L.A."/>
            <person name="Sharon I."/>
            <person name="Castelle C.J."/>
            <person name="Probst A.J."/>
            <person name="Thomas B.C."/>
            <person name="Singh A."/>
            <person name="Wilkins M.J."/>
            <person name="Karaoz U."/>
            <person name="Brodie E.L."/>
            <person name="Williams K.H."/>
            <person name="Hubbard S.S."/>
            <person name="Banfield J.F."/>
        </authorList>
    </citation>
    <scope>NUCLEOTIDE SEQUENCE [LARGE SCALE GENOMIC DNA]</scope>
</reference>
<proteinExistence type="predicted"/>
<organism evidence="2 3">
    <name type="scientific">Candidatus Staskawiczbacteria bacterium RIFOXYB1_FULL_37_44</name>
    <dbReference type="NCBI Taxonomy" id="1802223"/>
    <lineage>
        <taxon>Bacteria</taxon>
        <taxon>Candidatus Staskawicziibacteriota</taxon>
    </lineage>
</organism>
<dbReference type="InterPro" id="IPR052164">
    <property type="entry name" value="Anthracycline_SecMetBiosynth"/>
</dbReference>
<dbReference type="PROSITE" id="PS51819">
    <property type="entry name" value="VOC"/>
    <property type="match status" value="1"/>
</dbReference>
<protein>
    <recommendedName>
        <fullName evidence="1">VOC domain-containing protein</fullName>
    </recommendedName>
</protein>
<dbReference type="InterPro" id="IPR037523">
    <property type="entry name" value="VOC_core"/>
</dbReference>
<evidence type="ECO:0000313" key="2">
    <source>
        <dbReference type="EMBL" id="OGZ79435.1"/>
    </source>
</evidence>
<accession>A0A1G2IX66</accession>